<keyword evidence="8" id="KW-1185">Reference proteome</keyword>
<dbReference type="AlphaFoldDB" id="A0A559K4Z4"/>
<evidence type="ECO:0000256" key="5">
    <source>
        <dbReference type="ARBA" id="ARBA00023136"/>
    </source>
</evidence>
<dbReference type="OrthoDB" id="5751261at2"/>
<feature type="transmembrane region" description="Helical" evidence="6">
    <location>
        <begin position="229"/>
        <end position="253"/>
    </location>
</feature>
<keyword evidence="2" id="KW-1003">Cell membrane</keyword>
<feature type="transmembrane region" description="Helical" evidence="6">
    <location>
        <begin position="444"/>
        <end position="464"/>
    </location>
</feature>
<dbReference type="EMBL" id="VNJI01000041">
    <property type="protein sequence ID" value="TVY07215.1"/>
    <property type="molecule type" value="Genomic_DNA"/>
</dbReference>
<evidence type="ECO:0000313" key="7">
    <source>
        <dbReference type="EMBL" id="TVY07215.1"/>
    </source>
</evidence>
<evidence type="ECO:0000256" key="6">
    <source>
        <dbReference type="SAM" id="Phobius"/>
    </source>
</evidence>
<dbReference type="PANTHER" id="PTHR30250">
    <property type="entry name" value="PST FAMILY PREDICTED COLANIC ACID TRANSPORTER"/>
    <property type="match status" value="1"/>
</dbReference>
<keyword evidence="4 6" id="KW-1133">Transmembrane helix</keyword>
<dbReference type="GO" id="GO:0005886">
    <property type="term" value="C:plasma membrane"/>
    <property type="evidence" value="ECO:0007669"/>
    <property type="project" value="UniProtKB-SubCell"/>
</dbReference>
<accession>A0A559K4Z4</accession>
<organism evidence="7 8">
    <name type="scientific">Paenibacillus cremeus</name>
    <dbReference type="NCBI Taxonomy" id="2163881"/>
    <lineage>
        <taxon>Bacteria</taxon>
        <taxon>Bacillati</taxon>
        <taxon>Bacillota</taxon>
        <taxon>Bacilli</taxon>
        <taxon>Bacillales</taxon>
        <taxon>Paenibacillaceae</taxon>
        <taxon>Paenibacillus</taxon>
    </lineage>
</organism>
<feature type="transmembrane region" description="Helical" evidence="6">
    <location>
        <begin position="128"/>
        <end position="145"/>
    </location>
</feature>
<feature type="transmembrane region" description="Helical" evidence="6">
    <location>
        <begin position="316"/>
        <end position="334"/>
    </location>
</feature>
<evidence type="ECO:0000313" key="8">
    <source>
        <dbReference type="Proteomes" id="UP000317036"/>
    </source>
</evidence>
<evidence type="ECO:0000256" key="1">
    <source>
        <dbReference type="ARBA" id="ARBA00004651"/>
    </source>
</evidence>
<feature type="transmembrane region" description="Helical" evidence="6">
    <location>
        <begin position="377"/>
        <end position="396"/>
    </location>
</feature>
<comment type="caution">
    <text evidence="7">The sequence shown here is derived from an EMBL/GenBank/DDBJ whole genome shotgun (WGS) entry which is preliminary data.</text>
</comment>
<dbReference type="InterPro" id="IPR002797">
    <property type="entry name" value="Polysacc_synth"/>
</dbReference>
<reference evidence="7 8" key="1">
    <citation type="submission" date="2019-07" db="EMBL/GenBank/DDBJ databases">
        <authorList>
            <person name="Kim J."/>
        </authorList>
    </citation>
    <scope>NUCLEOTIDE SEQUENCE [LARGE SCALE GENOMIC DNA]</scope>
    <source>
        <strain evidence="7 8">JC52</strain>
    </source>
</reference>
<feature type="transmembrane region" description="Helical" evidence="6">
    <location>
        <begin position="402"/>
        <end position="423"/>
    </location>
</feature>
<keyword evidence="3 6" id="KW-0812">Transmembrane</keyword>
<feature type="transmembrane region" description="Helical" evidence="6">
    <location>
        <begin position="166"/>
        <end position="184"/>
    </location>
</feature>
<feature type="transmembrane region" description="Helical" evidence="6">
    <location>
        <begin position="470"/>
        <end position="490"/>
    </location>
</feature>
<dbReference type="Proteomes" id="UP000317036">
    <property type="component" value="Unassembled WGS sequence"/>
</dbReference>
<keyword evidence="5 6" id="KW-0472">Membrane</keyword>
<gene>
    <name evidence="7" type="ORF">FPZ49_25255</name>
</gene>
<feature type="transmembrane region" description="Helical" evidence="6">
    <location>
        <begin position="45"/>
        <end position="64"/>
    </location>
</feature>
<evidence type="ECO:0000256" key="4">
    <source>
        <dbReference type="ARBA" id="ARBA00022989"/>
    </source>
</evidence>
<feature type="transmembrane region" description="Helical" evidence="6">
    <location>
        <begin position="265"/>
        <end position="288"/>
    </location>
</feature>
<proteinExistence type="predicted"/>
<feature type="transmembrane region" description="Helical" evidence="6">
    <location>
        <begin position="346"/>
        <end position="365"/>
    </location>
</feature>
<dbReference type="RefSeq" id="WP_144852359.1">
    <property type="nucleotide sequence ID" value="NZ_VNJI01000041.1"/>
</dbReference>
<feature type="transmembrane region" description="Helical" evidence="6">
    <location>
        <begin position="12"/>
        <end position="33"/>
    </location>
</feature>
<feature type="transmembrane region" description="Helical" evidence="6">
    <location>
        <begin position="190"/>
        <end position="208"/>
    </location>
</feature>
<evidence type="ECO:0000256" key="2">
    <source>
        <dbReference type="ARBA" id="ARBA00022475"/>
    </source>
</evidence>
<dbReference type="PANTHER" id="PTHR30250:SF26">
    <property type="entry name" value="PSMA PROTEIN"/>
    <property type="match status" value="1"/>
</dbReference>
<comment type="subcellular location">
    <subcellularLocation>
        <location evidence="1">Cell membrane</location>
        <topology evidence="1">Multi-pass membrane protein</topology>
    </subcellularLocation>
</comment>
<sequence length="511" mass="57212">MIPISNSTKQLKIAAIISYSVIIFNILAGFVYTPWMISVIGISDYGLYVLATSFLAYFVLDFGLGQSVTRFIAKYRAENSEENIYNFLGLTFKLYLIFAFIILITLIVIYCLIDKIFIQLTAVEVKNFKILFVLVGLFSIFSFPFKPIDGIISGYELFVPLQICNLLNKVLTIALVILALFFGLGLYSLVFSNIIAGIILIIVKLIIIKKNTTIKVNYKYINKSMAKNIFSFSGWMTVNIILYNMLVSIQPTILGMFSGSNQISIFSIGMVLFGYTNTFVSALSGLFLPKVSRIVKMEDAKEKVEELTIKVGRIQLTIIGAIVVIFTSIGKNFIELWVGKFFNNSYIVALLLILPLLITSTQTILRTMIVAQGKVKLEAIGLIFSAITSVTVSLILSNGMGAVGAALGSSIGIIFSYIIWMNIIYHKVLGVSIYRFFKECHFKFSVPIIVSILIGYLFKIIIPSENIIEFIIKATLVGSVYVLLIWMFALNNYEKNIIISPLKLVHRMILK</sequence>
<dbReference type="Pfam" id="PF01943">
    <property type="entry name" value="Polysacc_synt"/>
    <property type="match status" value="1"/>
</dbReference>
<feature type="transmembrane region" description="Helical" evidence="6">
    <location>
        <begin position="84"/>
        <end position="108"/>
    </location>
</feature>
<evidence type="ECO:0000256" key="3">
    <source>
        <dbReference type="ARBA" id="ARBA00022692"/>
    </source>
</evidence>
<protein>
    <submittedName>
        <fullName evidence="7">Oligosaccharide flippase family protein</fullName>
    </submittedName>
</protein>
<dbReference type="InterPro" id="IPR050833">
    <property type="entry name" value="Poly_Biosynth_Transport"/>
</dbReference>
<name>A0A559K4Z4_9BACL</name>